<dbReference type="Gene3D" id="1.10.10.1320">
    <property type="entry name" value="Anti-sigma factor, zinc-finger domain"/>
    <property type="match status" value="1"/>
</dbReference>
<evidence type="ECO:0000313" key="6">
    <source>
        <dbReference type="Proteomes" id="UP000037977"/>
    </source>
</evidence>
<dbReference type="AlphaFoldDB" id="A0A0M9DMH5"/>
<evidence type="ECO:0000256" key="2">
    <source>
        <dbReference type="ARBA" id="ARBA00024438"/>
    </source>
</evidence>
<keyword evidence="3" id="KW-0812">Transmembrane</keyword>
<dbReference type="RefSeq" id="WP_053994690.1">
    <property type="nucleotide sequence ID" value="NZ_CP065643.1"/>
</dbReference>
<dbReference type="EMBL" id="LGCI01000005">
    <property type="protein sequence ID" value="KOY83446.1"/>
    <property type="molecule type" value="Genomic_DNA"/>
</dbReference>
<comment type="similarity">
    <text evidence="1">Belongs to the zinc-associated anti-sigma factor (ZAS) superfamily. Anti-sigma-W factor family.</text>
</comment>
<dbReference type="InterPro" id="IPR041916">
    <property type="entry name" value="Anti_sigma_zinc_sf"/>
</dbReference>
<comment type="caution">
    <text evidence="5">The sequence shown here is derived from an EMBL/GenBank/DDBJ whole genome shotgun (WGS) entry which is preliminary data.</text>
</comment>
<dbReference type="STRING" id="33935.ADM90_09305"/>
<organism evidence="5 6">
    <name type="scientific">Lysinibacillus macroides</name>
    <dbReference type="NCBI Taxonomy" id="33935"/>
    <lineage>
        <taxon>Bacteria</taxon>
        <taxon>Bacillati</taxon>
        <taxon>Bacillota</taxon>
        <taxon>Bacilli</taxon>
        <taxon>Bacillales</taxon>
        <taxon>Bacillaceae</taxon>
        <taxon>Lysinibacillus</taxon>
    </lineage>
</organism>
<proteinExistence type="inferred from homology"/>
<dbReference type="Proteomes" id="UP000037977">
    <property type="component" value="Unassembled WGS sequence"/>
</dbReference>
<evidence type="ECO:0000256" key="1">
    <source>
        <dbReference type="ARBA" id="ARBA00024353"/>
    </source>
</evidence>
<keyword evidence="6" id="KW-1185">Reference proteome</keyword>
<accession>A0A0M9DMH5</accession>
<evidence type="ECO:0000256" key="3">
    <source>
        <dbReference type="SAM" id="Phobius"/>
    </source>
</evidence>
<feature type="transmembrane region" description="Helical" evidence="3">
    <location>
        <begin position="86"/>
        <end position="107"/>
    </location>
</feature>
<keyword evidence="3" id="KW-0472">Membrane</keyword>
<keyword evidence="3" id="KW-1133">Transmembrane helix</keyword>
<dbReference type="Pfam" id="PF13490">
    <property type="entry name" value="zf-HC2"/>
    <property type="match status" value="1"/>
</dbReference>
<dbReference type="InterPro" id="IPR027383">
    <property type="entry name" value="Znf_put"/>
</dbReference>
<protein>
    <recommendedName>
        <fullName evidence="2">Anti-sigma-W factor RsiW</fullName>
    </recommendedName>
</protein>
<sequence length="231" mass="27050">MSNKVSCEIIKDMLPLYYDDVCSDDSKRMVEEHLAECPNCQNELDRLKADFTLPKEEIESIRNDRNVINNISSFWKQSRIKSFMKGIIISTLLFSLIILGYFGLFNWQIISVSTDKIEAENVGQLADSKIFFYYEINDGHSLNRLKYDMDKEGNFYITPLRPIIKREGQPHTGLEKSYYVIDIKYHEQARGKEIKAIYFGTPKDKILIWEKGMDVPKVNEEIENRYHNGKL</sequence>
<evidence type="ECO:0000313" key="5">
    <source>
        <dbReference type="EMBL" id="KOY83446.1"/>
    </source>
</evidence>
<dbReference type="OrthoDB" id="6194834at2"/>
<dbReference type="PATRIC" id="fig|33935.3.peg.1356"/>
<gene>
    <name evidence="5" type="ORF">ADM90_09305</name>
</gene>
<evidence type="ECO:0000259" key="4">
    <source>
        <dbReference type="Pfam" id="PF13490"/>
    </source>
</evidence>
<feature type="domain" description="Putative zinc-finger" evidence="4">
    <location>
        <begin position="7"/>
        <end position="41"/>
    </location>
</feature>
<reference evidence="5 6" key="1">
    <citation type="submission" date="2015-07" db="EMBL/GenBank/DDBJ databases">
        <title>Genome sequencing project for genomic taxonomy and phylogenomics of Bacillus-like bacteria.</title>
        <authorList>
            <person name="Liu B."/>
            <person name="Wang J."/>
            <person name="Zhu Y."/>
            <person name="Liu G."/>
            <person name="Chen Q."/>
            <person name="Chen Z."/>
            <person name="Che J."/>
            <person name="Ge C."/>
            <person name="Shi H."/>
            <person name="Pan Z."/>
            <person name="Liu X."/>
        </authorList>
    </citation>
    <scope>NUCLEOTIDE SEQUENCE [LARGE SCALE GENOMIC DNA]</scope>
    <source>
        <strain evidence="5 6">DSM 54</strain>
    </source>
</reference>
<name>A0A0M9DMH5_9BACI</name>